<evidence type="ECO:0000256" key="13">
    <source>
        <dbReference type="RuleBase" id="RU003785"/>
    </source>
</evidence>
<gene>
    <name evidence="10 14" type="primary">miaA</name>
    <name evidence="14" type="ORF">GCM10023149_42450</name>
</gene>
<dbReference type="PANTHER" id="PTHR11088:SF60">
    <property type="entry name" value="TRNA DIMETHYLALLYLTRANSFERASE"/>
    <property type="match status" value="1"/>
</dbReference>
<feature type="binding site" evidence="10">
    <location>
        <begin position="14"/>
        <end position="19"/>
    </location>
    <ligand>
        <name>substrate</name>
    </ligand>
</feature>
<dbReference type="EC" id="2.5.1.75" evidence="10"/>
<comment type="caution">
    <text evidence="10">Lacks conserved residue(s) required for the propagation of feature annotation.</text>
</comment>
<dbReference type="Proteomes" id="UP001500582">
    <property type="component" value="Unassembled WGS sequence"/>
</dbReference>
<dbReference type="RefSeq" id="WP_345213188.1">
    <property type="nucleotide sequence ID" value="NZ_BAABFT010000015.1"/>
</dbReference>
<evidence type="ECO:0000313" key="15">
    <source>
        <dbReference type="Proteomes" id="UP001500582"/>
    </source>
</evidence>
<dbReference type="SUPFAM" id="SSF52540">
    <property type="entry name" value="P-loop containing nucleoside triphosphate hydrolases"/>
    <property type="match status" value="1"/>
</dbReference>
<keyword evidence="4 10" id="KW-0808">Transferase</keyword>
<keyword evidence="5 10" id="KW-0819">tRNA processing</keyword>
<comment type="subunit">
    <text evidence="10">Monomer.</text>
</comment>
<dbReference type="EMBL" id="BAABFT010000015">
    <property type="protein sequence ID" value="GAA4334864.1"/>
    <property type="molecule type" value="Genomic_DNA"/>
</dbReference>
<protein>
    <recommendedName>
        <fullName evidence="10">tRNA dimethylallyltransferase</fullName>
        <ecNumber evidence="10">2.5.1.75</ecNumber>
    </recommendedName>
    <alternativeName>
        <fullName evidence="10">Dimethylallyl diphosphate:tRNA dimethylallyltransferase</fullName>
        <shortName evidence="10">DMAPP:tRNA dimethylallyltransferase</shortName>
        <shortName evidence="10">DMATase</shortName>
    </alternativeName>
    <alternativeName>
        <fullName evidence="10">Isopentenyl-diphosphate:tRNA isopentenyltransferase</fullName>
        <shortName evidence="10">IPP transferase</shortName>
        <shortName evidence="10">IPPT</shortName>
        <shortName evidence="10">IPTase</shortName>
    </alternativeName>
</protein>
<feature type="site" description="Interaction with substrate tRNA" evidence="10">
    <location>
        <position position="103"/>
    </location>
</feature>
<dbReference type="InterPro" id="IPR027417">
    <property type="entry name" value="P-loop_NTPase"/>
</dbReference>
<comment type="cofactor">
    <cofactor evidence="1 10">
        <name>Mg(2+)</name>
        <dbReference type="ChEBI" id="CHEBI:18420"/>
    </cofactor>
</comment>
<feature type="region of interest" description="Interaction with substrate tRNA" evidence="10">
    <location>
        <begin position="37"/>
        <end position="40"/>
    </location>
</feature>
<evidence type="ECO:0000256" key="12">
    <source>
        <dbReference type="RuleBase" id="RU003784"/>
    </source>
</evidence>
<comment type="similarity">
    <text evidence="3 10 13">Belongs to the IPP transferase family.</text>
</comment>
<keyword evidence="6 10" id="KW-0547">Nucleotide-binding</keyword>
<dbReference type="PANTHER" id="PTHR11088">
    <property type="entry name" value="TRNA DIMETHYLALLYLTRANSFERASE"/>
    <property type="match status" value="1"/>
</dbReference>
<evidence type="ECO:0000256" key="3">
    <source>
        <dbReference type="ARBA" id="ARBA00005842"/>
    </source>
</evidence>
<organism evidence="14 15">
    <name type="scientific">Mucilaginibacter gynuensis</name>
    <dbReference type="NCBI Taxonomy" id="1302236"/>
    <lineage>
        <taxon>Bacteria</taxon>
        <taxon>Pseudomonadati</taxon>
        <taxon>Bacteroidota</taxon>
        <taxon>Sphingobacteriia</taxon>
        <taxon>Sphingobacteriales</taxon>
        <taxon>Sphingobacteriaceae</taxon>
        <taxon>Mucilaginibacter</taxon>
    </lineage>
</organism>
<evidence type="ECO:0000256" key="1">
    <source>
        <dbReference type="ARBA" id="ARBA00001946"/>
    </source>
</evidence>
<sequence>MSQFKTLVVVAGPTAIGKTAAAIQLAGHYNTAILSADSRQFYKEMSIGTAKPTTDELAAAKHYFVDSISINDTYSVGDFEKQALELLDELFKTHDVVILAGGSGLFVKAVCEGFDELPAVPPIIRENLNRELEEKGIEHLQHKLKQADEEYYAEVDINNPQRLIRALEVYEYTGMPFSSYRKGSKNSRPFAIKKIGLNMPREQLYNRINQRVDAMVQQGLIDEAKGLYEYRHLNALNTVGYSELFDYFDGKSTLEHAIALIKQNTRRFAKRQLTWFRRDSDIKWVEAGSSTLLPDMLAAIEAQ</sequence>
<evidence type="ECO:0000256" key="11">
    <source>
        <dbReference type="RuleBase" id="RU003783"/>
    </source>
</evidence>
<reference evidence="15" key="1">
    <citation type="journal article" date="2019" name="Int. J. Syst. Evol. Microbiol.">
        <title>The Global Catalogue of Microorganisms (GCM) 10K type strain sequencing project: providing services to taxonomists for standard genome sequencing and annotation.</title>
        <authorList>
            <consortium name="The Broad Institute Genomics Platform"/>
            <consortium name="The Broad Institute Genome Sequencing Center for Infectious Disease"/>
            <person name="Wu L."/>
            <person name="Ma J."/>
        </authorList>
    </citation>
    <scope>NUCLEOTIDE SEQUENCE [LARGE SCALE GENOMIC DNA]</scope>
    <source>
        <strain evidence="15">JCM 17705</strain>
    </source>
</reference>
<accession>A0ABP8H5Y3</accession>
<dbReference type="InterPro" id="IPR018022">
    <property type="entry name" value="IPT"/>
</dbReference>
<proteinExistence type="inferred from homology"/>
<keyword evidence="15" id="KW-1185">Reference proteome</keyword>
<evidence type="ECO:0000256" key="2">
    <source>
        <dbReference type="ARBA" id="ARBA00003213"/>
    </source>
</evidence>
<evidence type="ECO:0000256" key="6">
    <source>
        <dbReference type="ARBA" id="ARBA00022741"/>
    </source>
</evidence>
<feature type="site" description="Interaction with substrate tRNA" evidence="10">
    <location>
        <position position="125"/>
    </location>
</feature>
<comment type="caution">
    <text evidence="14">The sequence shown here is derived from an EMBL/GenBank/DDBJ whole genome shotgun (WGS) entry which is preliminary data.</text>
</comment>
<dbReference type="Gene3D" id="3.40.50.300">
    <property type="entry name" value="P-loop containing nucleotide triphosphate hydrolases"/>
    <property type="match status" value="1"/>
</dbReference>
<comment type="function">
    <text evidence="2 10 12">Catalyzes the transfer of a dimethylallyl group onto the adenine at position 37 in tRNAs that read codons beginning with uridine, leading to the formation of N6-(dimethylallyl)adenosine (i(6)A).</text>
</comment>
<dbReference type="Pfam" id="PF01715">
    <property type="entry name" value="IPPT"/>
    <property type="match status" value="1"/>
</dbReference>
<dbReference type="HAMAP" id="MF_00185">
    <property type="entry name" value="IPP_trans"/>
    <property type="match status" value="1"/>
</dbReference>
<evidence type="ECO:0000256" key="9">
    <source>
        <dbReference type="ARBA" id="ARBA00049563"/>
    </source>
</evidence>
<dbReference type="InterPro" id="IPR039657">
    <property type="entry name" value="Dimethylallyltransferase"/>
</dbReference>
<evidence type="ECO:0000256" key="5">
    <source>
        <dbReference type="ARBA" id="ARBA00022694"/>
    </source>
</evidence>
<dbReference type="NCBIfam" id="TIGR00174">
    <property type="entry name" value="miaA"/>
    <property type="match status" value="1"/>
</dbReference>
<feature type="region of interest" description="Interaction with substrate tRNA" evidence="10">
    <location>
        <begin position="161"/>
        <end position="165"/>
    </location>
</feature>
<evidence type="ECO:0000256" key="8">
    <source>
        <dbReference type="ARBA" id="ARBA00022842"/>
    </source>
</evidence>
<evidence type="ECO:0000313" key="14">
    <source>
        <dbReference type="EMBL" id="GAA4334864.1"/>
    </source>
</evidence>
<keyword evidence="8 10" id="KW-0460">Magnesium</keyword>
<feature type="binding site" evidence="10">
    <location>
        <begin position="12"/>
        <end position="19"/>
    </location>
    <ligand>
        <name>ATP</name>
        <dbReference type="ChEBI" id="CHEBI:30616"/>
    </ligand>
</feature>
<evidence type="ECO:0000256" key="7">
    <source>
        <dbReference type="ARBA" id="ARBA00022840"/>
    </source>
</evidence>
<evidence type="ECO:0000256" key="4">
    <source>
        <dbReference type="ARBA" id="ARBA00022679"/>
    </source>
</evidence>
<comment type="catalytic activity">
    <reaction evidence="9 10 11">
        <text>adenosine(37) in tRNA + dimethylallyl diphosphate = N(6)-dimethylallyladenosine(37) in tRNA + diphosphate</text>
        <dbReference type="Rhea" id="RHEA:26482"/>
        <dbReference type="Rhea" id="RHEA-COMP:10162"/>
        <dbReference type="Rhea" id="RHEA-COMP:10375"/>
        <dbReference type="ChEBI" id="CHEBI:33019"/>
        <dbReference type="ChEBI" id="CHEBI:57623"/>
        <dbReference type="ChEBI" id="CHEBI:74411"/>
        <dbReference type="ChEBI" id="CHEBI:74415"/>
        <dbReference type="EC" id="2.5.1.75"/>
    </reaction>
</comment>
<evidence type="ECO:0000256" key="10">
    <source>
        <dbReference type="HAMAP-Rule" id="MF_00185"/>
    </source>
</evidence>
<dbReference type="Gene3D" id="1.10.20.140">
    <property type="match status" value="1"/>
</dbReference>
<name>A0ABP8H5Y3_9SPHI</name>
<keyword evidence="7 10" id="KW-0067">ATP-binding</keyword>